<dbReference type="PANTHER" id="PTHR10039">
    <property type="entry name" value="AMELOGENIN"/>
    <property type="match status" value="1"/>
</dbReference>
<dbReference type="Pfam" id="PF14479">
    <property type="entry name" value="HeLo"/>
    <property type="match status" value="1"/>
</dbReference>
<dbReference type="EMBL" id="JAUIRO010000004">
    <property type="protein sequence ID" value="KAK0718619.1"/>
    <property type="molecule type" value="Genomic_DNA"/>
</dbReference>
<dbReference type="Gene3D" id="1.20.120.1020">
    <property type="entry name" value="Prion-inhibition and propagation, HeLo domain"/>
    <property type="match status" value="1"/>
</dbReference>
<comment type="caution">
    <text evidence="6">The sequence shown here is derived from an EMBL/GenBank/DDBJ whole genome shotgun (WGS) entry which is preliminary data.</text>
</comment>
<dbReference type="Proteomes" id="UP001172101">
    <property type="component" value="Unassembled WGS sequence"/>
</dbReference>
<protein>
    <submittedName>
        <fullName evidence="6">Prion-inhibition and propagation-domain-containing protein</fullName>
    </submittedName>
</protein>
<feature type="domain" description="Prion-inhibition and propagation HeLo" evidence="3">
    <location>
        <begin position="5"/>
        <end position="217"/>
    </location>
</feature>
<dbReference type="InterPro" id="IPR056693">
    <property type="entry name" value="DUF7791"/>
</dbReference>
<keyword evidence="6" id="KW-0034">Amyloid</keyword>
<evidence type="ECO:0000313" key="6">
    <source>
        <dbReference type="EMBL" id="KAK0718619.1"/>
    </source>
</evidence>
<feature type="domain" description="DUF7791" evidence="5">
    <location>
        <begin position="563"/>
        <end position="700"/>
    </location>
</feature>
<dbReference type="Pfam" id="PF25053">
    <property type="entry name" value="DUF7791"/>
    <property type="match status" value="1"/>
</dbReference>
<dbReference type="InterPro" id="IPR027417">
    <property type="entry name" value="P-loop_NTPase"/>
</dbReference>
<evidence type="ECO:0000259" key="3">
    <source>
        <dbReference type="Pfam" id="PF14479"/>
    </source>
</evidence>
<evidence type="ECO:0000313" key="7">
    <source>
        <dbReference type="Proteomes" id="UP001172101"/>
    </source>
</evidence>
<keyword evidence="7" id="KW-1185">Reference proteome</keyword>
<feature type="region of interest" description="Disordered" evidence="2">
    <location>
        <begin position="858"/>
        <end position="889"/>
    </location>
</feature>
<proteinExistence type="predicted"/>
<reference evidence="6" key="1">
    <citation type="submission" date="2023-06" db="EMBL/GenBank/DDBJ databases">
        <title>Genome-scale phylogeny and comparative genomics of the fungal order Sordariales.</title>
        <authorList>
            <consortium name="Lawrence Berkeley National Laboratory"/>
            <person name="Hensen N."/>
            <person name="Bonometti L."/>
            <person name="Westerberg I."/>
            <person name="Brannstrom I.O."/>
            <person name="Guillou S."/>
            <person name="Cros-Aarteil S."/>
            <person name="Calhoun S."/>
            <person name="Haridas S."/>
            <person name="Kuo A."/>
            <person name="Mondo S."/>
            <person name="Pangilinan J."/>
            <person name="Riley R."/>
            <person name="LaButti K."/>
            <person name="Andreopoulos B."/>
            <person name="Lipzen A."/>
            <person name="Chen C."/>
            <person name="Yanf M."/>
            <person name="Daum C."/>
            <person name="Ng V."/>
            <person name="Clum A."/>
            <person name="Steindorff A."/>
            <person name="Ohm R."/>
            <person name="Martin F."/>
            <person name="Silar P."/>
            <person name="Natvig D."/>
            <person name="Lalanne C."/>
            <person name="Gautier V."/>
            <person name="Ament-velasquez S.L."/>
            <person name="Kruys A."/>
            <person name="Hutchinson M.I."/>
            <person name="Powell A.J."/>
            <person name="Barry K."/>
            <person name="Miller A.N."/>
            <person name="Grigoriev I.V."/>
            <person name="Debuchy R."/>
            <person name="Gladieux P."/>
            <person name="Thoren M.H."/>
            <person name="Johannesson H."/>
        </authorList>
    </citation>
    <scope>NUCLEOTIDE SEQUENCE</scope>
    <source>
        <strain evidence="6">SMH2392-1A</strain>
    </source>
</reference>
<dbReference type="GeneID" id="85328807"/>
<evidence type="ECO:0000259" key="5">
    <source>
        <dbReference type="Pfam" id="PF25053"/>
    </source>
</evidence>
<sequence>MELAGLAIGAVALIGAFKDALDLFDLFTAVRDFGREYSILLTKLDIEKFLLLQWAEQVKLLDFDQKLGFLDSRLNERHLQTSVAQILSCICLLLRDASQLKERYGVADASAADVDSFFTIDDSPAMSGPCMKRFEQRFRQLQVSARGLKHQPPSAWAKARWAVQDKRKFGDLVSELAHFVTRLREVVLPIATDSSRTAELANTKDLKRIYELDKLKMVLEAAAGYRGAVAGPAQELIDRICCERVLRPLWFRKMDDRRESIKSAHKRTFQWALEGPDKAQEGFNSLREWLRRGSGIYWLSGKAGSGKSTLMKFVHSGPQTAQLLNEWAKMIGAADCTIADFFFYYLAMTPEQNTQEGLSKALLFKILTRYPAIVPKALPNLWREANEGREDLTAPSQAEIKYAFEVISSDSNLPAFCLFIDGFDEYVGDYRNGVTLINRLALSPRIKVIVSSRPEPHCVAAFDGQAQMKLQELTEGDIATYVQDIIGRNTHMEARLKKQPGESAEIMREIVLKASGVFLWVVLACRSLQDGFHDYDTIEELQQRIRELPAELKDMFIHMLARVDKRHRVQASMLLRLCFLHRKACGEARVTHELDRLYALECAFIADYFSSGPGTPVSFLPKSERSEACKILDGRLRSRCGGLLELTRRASAETRSPFCFCEAADWGSDHSRHDEWADATVTFMHRSVFDFLDDQDTWELDYLKTAAMEFDLATVMSLGRLYLAMQSQSLQCPEEVKQALTCLLAGIAWGAEGDRLQPSRRENIFWKMGPCLDMLYAANGPVFGLWDGQFEGLAEIHSHEPSNAFSHATLLLAIEAGAVNYVKHYPYLRDMTAASTPPCGCPPLLCQAIQPMSIIGGQFKEDSSKRPPEAMRASNGMLPGSTKPRIGYE</sequence>
<dbReference type="Gene3D" id="3.40.50.300">
    <property type="entry name" value="P-loop containing nucleotide triphosphate hydrolases"/>
    <property type="match status" value="1"/>
</dbReference>
<name>A0AA40AMM2_9PEZI</name>
<evidence type="ECO:0000259" key="4">
    <source>
        <dbReference type="Pfam" id="PF24883"/>
    </source>
</evidence>
<accession>A0AA40AMM2</accession>
<organism evidence="6 7">
    <name type="scientific">Lasiosphaeria miniovina</name>
    <dbReference type="NCBI Taxonomy" id="1954250"/>
    <lineage>
        <taxon>Eukaryota</taxon>
        <taxon>Fungi</taxon>
        <taxon>Dikarya</taxon>
        <taxon>Ascomycota</taxon>
        <taxon>Pezizomycotina</taxon>
        <taxon>Sordariomycetes</taxon>
        <taxon>Sordariomycetidae</taxon>
        <taxon>Sordariales</taxon>
        <taxon>Lasiosphaeriaceae</taxon>
        <taxon>Lasiosphaeria</taxon>
    </lineage>
</organism>
<keyword evidence="1" id="KW-0677">Repeat</keyword>
<dbReference type="SUPFAM" id="SSF52540">
    <property type="entry name" value="P-loop containing nucleoside triphosphate hydrolases"/>
    <property type="match status" value="1"/>
</dbReference>
<keyword evidence="6" id="KW-0640">Prion</keyword>
<feature type="compositionally biased region" description="Basic and acidic residues" evidence="2">
    <location>
        <begin position="859"/>
        <end position="869"/>
    </location>
</feature>
<dbReference type="InterPro" id="IPR038305">
    <property type="entry name" value="HeLo_sf"/>
</dbReference>
<dbReference type="PANTHER" id="PTHR10039:SF5">
    <property type="entry name" value="NACHT DOMAIN-CONTAINING PROTEIN"/>
    <property type="match status" value="1"/>
</dbReference>
<dbReference type="RefSeq" id="XP_060297412.1">
    <property type="nucleotide sequence ID" value="XM_060445537.1"/>
</dbReference>
<dbReference type="AlphaFoldDB" id="A0AA40AMM2"/>
<gene>
    <name evidence="6" type="ORF">B0T26DRAFT_752524</name>
</gene>
<dbReference type="InterPro" id="IPR029498">
    <property type="entry name" value="HeLo_dom"/>
</dbReference>
<evidence type="ECO:0000256" key="2">
    <source>
        <dbReference type="SAM" id="MobiDB-lite"/>
    </source>
</evidence>
<dbReference type="Pfam" id="PF24883">
    <property type="entry name" value="NPHP3_N"/>
    <property type="match status" value="1"/>
</dbReference>
<feature type="domain" description="Nephrocystin 3-like N-terminal" evidence="4">
    <location>
        <begin position="285"/>
        <end position="453"/>
    </location>
</feature>
<dbReference type="InterPro" id="IPR056884">
    <property type="entry name" value="NPHP3-like_N"/>
</dbReference>
<evidence type="ECO:0000256" key="1">
    <source>
        <dbReference type="ARBA" id="ARBA00022737"/>
    </source>
</evidence>